<dbReference type="AlphaFoldDB" id="A0A9P0TXA2"/>
<sequence length="109" mass="12617">MDWMVSRYKAPIYSSPLIATTSLICERSTIRRTPHECRKIALLQVSFCVELHNRNSECVGDRYSGLRRPDSYSPVQLLWHLASDHPTVSCFWISVLIIGAYKRYVCKHS</sequence>
<reference evidence="1" key="1">
    <citation type="submission" date="2022-05" db="EMBL/GenBank/DDBJ databases">
        <authorList>
            <person name="Okamura Y."/>
        </authorList>
    </citation>
    <scope>NUCLEOTIDE SEQUENCE</scope>
</reference>
<name>A0A9P0TXA2_PIEBR</name>
<keyword evidence="2" id="KW-1185">Reference proteome</keyword>
<dbReference type="Proteomes" id="UP001152562">
    <property type="component" value="Unassembled WGS sequence"/>
</dbReference>
<comment type="caution">
    <text evidence="1">The sequence shown here is derived from an EMBL/GenBank/DDBJ whole genome shotgun (WGS) entry which is preliminary data.</text>
</comment>
<protein>
    <submittedName>
        <fullName evidence="1">Uncharacterized protein</fullName>
    </submittedName>
</protein>
<dbReference type="EMBL" id="CALOZG010000085">
    <property type="protein sequence ID" value="CAH4037296.1"/>
    <property type="molecule type" value="Genomic_DNA"/>
</dbReference>
<proteinExistence type="predicted"/>
<evidence type="ECO:0000313" key="2">
    <source>
        <dbReference type="Proteomes" id="UP001152562"/>
    </source>
</evidence>
<evidence type="ECO:0000313" key="1">
    <source>
        <dbReference type="EMBL" id="CAH4037296.1"/>
    </source>
</evidence>
<organism evidence="1 2">
    <name type="scientific">Pieris brassicae</name>
    <name type="common">White butterfly</name>
    <name type="synonym">Large white butterfly</name>
    <dbReference type="NCBI Taxonomy" id="7116"/>
    <lineage>
        <taxon>Eukaryota</taxon>
        <taxon>Metazoa</taxon>
        <taxon>Ecdysozoa</taxon>
        <taxon>Arthropoda</taxon>
        <taxon>Hexapoda</taxon>
        <taxon>Insecta</taxon>
        <taxon>Pterygota</taxon>
        <taxon>Neoptera</taxon>
        <taxon>Endopterygota</taxon>
        <taxon>Lepidoptera</taxon>
        <taxon>Glossata</taxon>
        <taxon>Ditrysia</taxon>
        <taxon>Papilionoidea</taxon>
        <taxon>Pieridae</taxon>
        <taxon>Pierinae</taxon>
        <taxon>Pieris</taxon>
    </lineage>
</organism>
<accession>A0A9P0TXA2</accession>
<gene>
    <name evidence="1" type="ORF">PIBRA_LOCUS12997</name>
</gene>